<gene>
    <name evidence="1" type="ORF">ACHKAR_06605</name>
</gene>
<organism evidence="1 2">
    <name type="scientific">Marinoscillum luteum</name>
    <dbReference type="NCBI Taxonomy" id="861051"/>
    <lineage>
        <taxon>Bacteria</taxon>
        <taxon>Pseudomonadati</taxon>
        <taxon>Bacteroidota</taxon>
        <taxon>Cytophagia</taxon>
        <taxon>Cytophagales</taxon>
        <taxon>Reichenbachiellaceae</taxon>
        <taxon>Marinoscillum</taxon>
    </lineage>
</organism>
<evidence type="ECO:0000313" key="2">
    <source>
        <dbReference type="Proteomes" id="UP001610063"/>
    </source>
</evidence>
<dbReference type="EMBL" id="JBIPKE010000014">
    <property type="protein sequence ID" value="MFH6983101.1"/>
    <property type="molecule type" value="Genomic_DNA"/>
</dbReference>
<reference evidence="1 2" key="1">
    <citation type="journal article" date="2013" name="Int. J. Syst. Evol. Microbiol.">
        <title>Marinoscillum luteum sp. nov., isolated from marine sediment.</title>
        <authorList>
            <person name="Cha I.T."/>
            <person name="Park S.J."/>
            <person name="Kim S.J."/>
            <person name="Kim J.G."/>
            <person name="Jung M.Y."/>
            <person name="Shin K.S."/>
            <person name="Kwon K.K."/>
            <person name="Yang S.H."/>
            <person name="Seo Y.S."/>
            <person name="Rhee S.K."/>
        </authorList>
    </citation>
    <scope>NUCLEOTIDE SEQUENCE [LARGE SCALE GENOMIC DNA]</scope>
    <source>
        <strain evidence="1 2">KCTC 23939</strain>
    </source>
</reference>
<keyword evidence="2" id="KW-1185">Reference proteome</keyword>
<evidence type="ECO:0000313" key="1">
    <source>
        <dbReference type="EMBL" id="MFH6983101.1"/>
    </source>
</evidence>
<comment type="caution">
    <text evidence="1">The sequence shown here is derived from an EMBL/GenBank/DDBJ whole genome shotgun (WGS) entry which is preliminary data.</text>
</comment>
<dbReference type="Proteomes" id="UP001610063">
    <property type="component" value="Unassembled WGS sequence"/>
</dbReference>
<accession>A0ABW7N694</accession>
<name>A0ABW7N694_9BACT</name>
<sequence length="282" mass="31006">MKISLFSLIILGGLLCQAQVKEVQLKDRLPITPDRPITVVIDNVFGAIEVTASSTPTVSYEVLKTINADHEKALEKGLAEVNMKVVQRNDSIIFYLTAPFICDHWSGCYQRGRWMDGPEDYSFTFDYQLQIPASANLKVQTVDQGNVTIAGITGMVSAENVNGDVEIKGAHSVTRATTVNGDVEVTFQKRPNLDGRFSTINGTINLYCTSDLSASVTAKTMHGSLYSAFDFETKKPELKKVVSKKGTSTTYQLNETFGIEIGKDGPTLSFETLNGDIYLRKL</sequence>
<proteinExistence type="predicted"/>
<protein>
    <submittedName>
        <fullName evidence="1">DUF4097 family beta strand repeat-containing protein</fullName>
    </submittedName>
</protein>
<dbReference type="RefSeq" id="WP_395416675.1">
    <property type="nucleotide sequence ID" value="NZ_JBIPKE010000014.1"/>
</dbReference>